<dbReference type="Proteomes" id="UP001230317">
    <property type="component" value="Unassembled WGS sequence"/>
</dbReference>
<dbReference type="SMART" id="SM00530">
    <property type="entry name" value="HTH_XRE"/>
    <property type="match status" value="1"/>
</dbReference>
<dbReference type="PROSITE" id="PS50943">
    <property type="entry name" value="HTH_CROC1"/>
    <property type="match status" value="1"/>
</dbReference>
<proteinExistence type="predicted"/>
<reference evidence="3" key="1">
    <citation type="submission" date="2023-05" db="EMBL/GenBank/DDBJ databases">
        <title>Metabolic capabilities are highly conserved among human nasal-associated Corynebacterium species in pangenomic analyses.</title>
        <authorList>
            <person name="Tran T.H."/>
            <person name="Roberts A.Q."/>
            <person name="Escapa I.F."/>
            <person name="Gao W."/>
            <person name="Conlan S."/>
            <person name="Kong H."/>
            <person name="Segre J.A."/>
            <person name="Kelly M.S."/>
            <person name="Lemon K.P."/>
        </authorList>
    </citation>
    <scope>NUCLEOTIDE SEQUENCE</scope>
    <source>
        <strain evidence="3">KPL2618</strain>
    </source>
</reference>
<evidence type="ECO:0000313" key="4">
    <source>
        <dbReference type="Proteomes" id="UP001230317"/>
    </source>
</evidence>
<dbReference type="CDD" id="cd00093">
    <property type="entry name" value="HTH_XRE"/>
    <property type="match status" value="1"/>
</dbReference>
<evidence type="ECO:0000313" key="3">
    <source>
        <dbReference type="EMBL" id="MDK4334013.1"/>
    </source>
</evidence>
<comment type="caution">
    <text evidence="3">The sequence shown here is derived from an EMBL/GenBank/DDBJ whole genome shotgun (WGS) entry which is preliminary data.</text>
</comment>
<feature type="region of interest" description="Disordered" evidence="1">
    <location>
        <begin position="76"/>
        <end position="101"/>
    </location>
</feature>
<dbReference type="AlphaFoldDB" id="A0AAP4BW90"/>
<organism evidence="3 4">
    <name type="scientific">Corynebacterium accolens</name>
    <dbReference type="NCBI Taxonomy" id="38284"/>
    <lineage>
        <taxon>Bacteria</taxon>
        <taxon>Bacillati</taxon>
        <taxon>Actinomycetota</taxon>
        <taxon>Actinomycetes</taxon>
        <taxon>Mycobacteriales</taxon>
        <taxon>Corynebacteriaceae</taxon>
        <taxon>Corynebacterium</taxon>
    </lineage>
</organism>
<sequence>MTTSIHMAGKVPEFNLADRVRKAREVTGLSQDELAARAGVGRATLARIEQGKNVPRRATIIALAFATGVDLNWLENGETPAPDNPGGGEVVRHQGIEPRTH</sequence>
<dbReference type="InterPro" id="IPR010982">
    <property type="entry name" value="Lambda_DNA-bd_dom_sf"/>
</dbReference>
<evidence type="ECO:0000259" key="2">
    <source>
        <dbReference type="PROSITE" id="PS50943"/>
    </source>
</evidence>
<protein>
    <submittedName>
        <fullName evidence="3">Helix-turn-helix transcriptional regulator</fullName>
    </submittedName>
</protein>
<gene>
    <name evidence="3" type="ORF">QPX58_01070</name>
</gene>
<feature type="domain" description="HTH cro/C1-type" evidence="2">
    <location>
        <begin position="20"/>
        <end position="74"/>
    </location>
</feature>
<dbReference type="GO" id="GO:0003677">
    <property type="term" value="F:DNA binding"/>
    <property type="evidence" value="ECO:0007669"/>
    <property type="project" value="InterPro"/>
</dbReference>
<dbReference type="InterPro" id="IPR001387">
    <property type="entry name" value="Cro/C1-type_HTH"/>
</dbReference>
<dbReference type="SUPFAM" id="SSF47413">
    <property type="entry name" value="lambda repressor-like DNA-binding domains"/>
    <property type="match status" value="1"/>
</dbReference>
<name>A0AAP4BW90_9CORY</name>
<dbReference type="Pfam" id="PF13560">
    <property type="entry name" value="HTH_31"/>
    <property type="match status" value="1"/>
</dbReference>
<accession>A0AAP4BW90</accession>
<feature type="compositionally biased region" description="Basic and acidic residues" evidence="1">
    <location>
        <begin position="90"/>
        <end position="101"/>
    </location>
</feature>
<evidence type="ECO:0000256" key="1">
    <source>
        <dbReference type="SAM" id="MobiDB-lite"/>
    </source>
</evidence>
<dbReference type="EMBL" id="JASNVU010000001">
    <property type="protein sequence ID" value="MDK4334013.1"/>
    <property type="molecule type" value="Genomic_DNA"/>
</dbReference>
<dbReference type="Gene3D" id="1.10.260.40">
    <property type="entry name" value="lambda repressor-like DNA-binding domains"/>
    <property type="match status" value="1"/>
</dbReference>